<dbReference type="Proteomes" id="UP000244081">
    <property type="component" value="Unassembled WGS sequence"/>
</dbReference>
<evidence type="ECO:0000256" key="11">
    <source>
        <dbReference type="ARBA" id="ARBA00029774"/>
    </source>
</evidence>
<feature type="binding site" evidence="14">
    <location>
        <position position="145"/>
    </location>
    <ligand>
        <name>L-threonine</name>
        <dbReference type="ChEBI" id="CHEBI:57926"/>
    </ligand>
</feature>
<evidence type="ECO:0000256" key="2">
    <source>
        <dbReference type="ARBA" id="ARBA00007663"/>
    </source>
</evidence>
<comment type="catalytic activity">
    <reaction evidence="12 13">
        <text>L-threonine + hydrogencarbonate + ATP = L-threonylcarbamoyladenylate + diphosphate + H2O</text>
        <dbReference type="Rhea" id="RHEA:36407"/>
        <dbReference type="ChEBI" id="CHEBI:15377"/>
        <dbReference type="ChEBI" id="CHEBI:17544"/>
        <dbReference type="ChEBI" id="CHEBI:30616"/>
        <dbReference type="ChEBI" id="CHEBI:33019"/>
        <dbReference type="ChEBI" id="CHEBI:57926"/>
        <dbReference type="ChEBI" id="CHEBI:73682"/>
        <dbReference type="EC" id="2.7.7.87"/>
    </reaction>
</comment>
<dbReference type="InterPro" id="IPR017945">
    <property type="entry name" value="DHBP_synth_RibB-like_a/b_dom"/>
</dbReference>
<evidence type="ECO:0000256" key="7">
    <source>
        <dbReference type="ARBA" id="ARBA00022694"/>
    </source>
</evidence>
<gene>
    <name evidence="17" type="ORF">C8N35_101204</name>
</gene>
<evidence type="ECO:0000313" key="17">
    <source>
        <dbReference type="EMBL" id="PTW62167.1"/>
    </source>
</evidence>
<dbReference type="InterPro" id="IPR006070">
    <property type="entry name" value="Sua5-like_dom"/>
</dbReference>
<keyword evidence="9 13" id="KW-0547">Nucleotide-binding</keyword>
<dbReference type="GO" id="GO:0000049">
    <property type="term" value="F:tRNA binding"/>
    <property type="evidence" value="ECO:0007669"/>
    <property type="project" value="TreeGrafter"/>
</dbReference>
<evidence type="ECO:0000256" key="14">
    <source>
        <dbReference type="PIRSR" id="PIRSR004930-1"/>
    </source>
</evidence>
<evidence type="ECO:0000313" key="18">
    <source>
        <dbReference type="Proteomes" id="UP000244081"/>
    </source>
</evidence>
<keyword evidence="6 13" id="KW-0808">Transferase</keyword>
<dbReference type="GO" id="GO:0003725">
    <property type="term" value="F:double-stranded RNA binding"/>
    <property type="evidence" value="ECO:0007669"/>
    <property type="project" value="UniProtKB-UniRule"/>
</dbReference>
<evidence type="ECO:0000259" key="16">
    <source>
        <dbReference type="PROSITE" id="PS51163"/>
    </source>
</evidence>
<dbReference type="OrthoDB" id="9814580at2"/>
<organism evidence="17 18">
    <name type="scientific">Breoghania corrubedonensis</name>
    <dbReference type="NCBI Taxonomy" id="665038"/>
    <lineage>
        <taxon>Bacteria</taxon>
        <taxon>Pseudomonadati</taxon>
        <taxon>Pseudomonadota</taxon>
        <taxon>Alphaproteobacteria</taxon>
        <taxon>Hyphomicrobiales</taxon>
        <taxon>Stappiaceae</taxon>
        <taxon>Breoghania</taxon>
    </lineage>
</organism>
<evidence type="ECO:0000256" key="6">
    <source>
        <dbReference type="ARBA" id="ARBA00022679"/>
    </source>
</evidence>
<name>A0A2T5VEJ2_9HYPH</name>
<dbReference type="Pfam" id="PF03481">
    <property type="entry name" value="Sua5_C"/>
    <property type="match status" value="1"/>
</dbReference>
<dbReference type="AlphaFoldDB" id="A0A2T5VEJ2"/>
<comment type="caution">
    <text evidence="17">The sequence shown here is derived from an EMBL/GenBank/DDBJ whole genome shotgun (WGS) entry which is preliminary data.</text>
</comment>
<dbReference type="EMBL" id="QAYG01000001">
    <property type="protein sequence ID" value="PTW62167.1"/>
    <property type="molecule type" value="Genomic_DNA"/>
</dbReference>
<dbReference type="EC" id="2.7.7.87" evidence="3 13"/>
<comment type="similarity">
    <text evidence="2 13">Belongs to the SUA5 family.</text>
</comment>
<dbReference type="NCBIfam" id="TIGR00057">
    <property type="entry name" value="L-threonylcarbamoyladenylate synthase"/>
    <property type="match status" value="1"/>
</dbReference>
<keyword evidence="5 13" id="KW-0963">Cytoplasm</keyword>
<feature type="compositionally biased region" description="Basic and acidic residues" evidence="15">
    <location>
        <begin position="318"/>
        <end position="327"/>
    </location>
</feature>
<dbReference type="InterPro" id="IPR050156">
    <property type="entry name" value="TC-AMP_synthase_SUA5"/>
</dbReference>
<dbReference type="GO" id="GO:0008033">
    <property type="term" value="P:tRNA processing"/>
    <property type="evidence" value="ECO:0007669"/>
    <property type="project" value="UniProtKB-KW"/>
</dbReference>
<feature type="binding site" evidence="14">
    <location>
        <position position="70"/>
    </location>
    <ligand>
        <name>L-threonine</name>
        <dbReference type="ChEBI" id="CHEBI:57926"/>
    </ligand>
</feature>
<evidence type="ECO:0000256" key="10">
    <source>
        <dbReference type="ARBA" id="ARBA00022840"/>
    </source>
</evidence>
<reference evidence="17 18" key="1">
    <citation type="submission" date="2018-04" db="EMBL/GenBank/DDBJ databases">
        <title>Genomic Encyclopedia of Archaeal and Bacterial Type Strains, Phase II (KMG-II): from individual species to whole genera.</title>
        <authorList>
            <person name="Goeker M."/>
        </authorList>
    </citation>
    <scope>NUCLEOTIDE SEQUENCE [LARGE SCALE GENOMIC DNA]</scope>
    <source>
        <strain evidence="17 18">DSM 23382</strain>
    </source>
</reference>
<dbReference type="InterPro" id="IPR038385">
    <property type="entry name" value="Sua5/YwlC_C"/>
</dbReference>
<evidence type="ECO:0000256" key="13">
    <source>
        <dbReference type="PIRNR" id="PIRNR004930"/>
    </source>
</evidence>
<feature type="binding site" evidence="14">
    <location>
        <position position="65"/>
    </location>
    <ligand>
        <name>ATP</name>
        <dbReference type="ChEBI" id="CHEBI:30616"/>
    </ligand>
</feature>
<accession>A0A2T5VEJ2</accession>
<feature type="binding site" evidence="14">
    <location>
        <position position="147"/>
    </location>
    <ligand>
        <name>ATP</name>
        <dbReference type="ChEBI" id="CHEBI:30616"/>
    </ligand>
</feature>
<dbReference type="InterPro" id="IPR010923">
    <property type="entry name" value="T(6)A37_SUA5"/>
</dbReference>
<feature type="binding site" evidence="14">
    <location>
        <position position="185"/>
    </location>
    <ligand>
        <name>L-threonine</name>
        <dbReference type="ChEBI" id="CHEBI:57926"/>
    </ligand>
</feature>
<evidence type="ECO:0000256" key="12">
    <source>
        <dbReference type="ARBA" id="ARBA00048366"/>
    </source>
</evidence>
<dbReference type="GO" id="GO:0061710">
    <property type="term" value="F:L-threonylcarbamoyladenylate synthase"/>
    <property type="evidence" value="ECO:0007669"/>
    <property type="project" value="UniProtKB-EC"/>
</dbReference>
<evidence type="ECO:0000256" key="4">
    <source>
        <dbReference type="ARBA" id="ARBA00015492"/>
    </source>
</evidence>
<evidence type="ECO:0000256" key="9">
    <source>
        <dbReference type="ARBA" id="ARBA00022741"/>
    </source>
</evidence>
<evidence type="ECO:0000256" key="1">
    <source>
        <dbReference type="ARBA" id="ARBA00004496"/>
    </source>
</evidence>
<evidence type="ECO:0000256" key="15">
    <source>
        <dbReference type="SAM" id="MobiDB-lite"/>
    </source>
</evidence>
<dbReference type="Pfam" id="PF01300">
    <property type="entry name" value="Sua5_yciO_yrdC"/>
    <property type="match status" value="1"/>
</dbReference>
<dbReference type="GO" id="GO:0006450">
    <property type="term" value="P:regulation of translational fidelity"/>
    <property type="evidence" value="ECO:0007669"/>
    <property type="project" value="TreeGrafter"/>
</dbReference>
<keyword evidence="10 13" id="KW-0067">ATP-binding</keyword>
<dbReference type="PANTHER" id="PTHR17490:SF16">
    <property type="entry name" value="THREONYLCARBAMOYL-AMP SYNTHASE"/>
    <property type="match status" value="1"/>
</dbReference>
<feature type="binding site" evidence="14">
    <location>
        <position position="237"/>
    </location>
    <ligand>
        <name>ATP</name>
        <dbReference type="ChEBI" id="CHEBI:30616"/>
    </ligand>
</feature>
<dbReference type="InterPro" id="IPR005145">
    <property type="entry name" value="Sua5_C"/>
</dbReference>
<dbReference type="GO" id="GO:0005737">
    <property type="term" value="C:cytoplasm"/>
    <property type="evidence" value="ECO:0007669"/>
    <property type="project" value="UniProtKB-SubCell"/>
</dbReference>
<comment type="function">
    <text evidence="13">Required for the formation of a threonylcarbamoyl group on adenosine at position 37 (t(6)A37) in tRNAs that read codons beginning with adenine.</text>
</comment>
<feature type="binding site" evidence="14">
    <location>
        <position position="38"/>
    </location>
    <ligand>
        <name>L-threonine</name>
        <dbReference type="ChEBI" id="CHEBI:57926"/>
    </ligand>
</feature>
<keyword evidence="18" id="KW-1185">Reference proteome</keyword>
<feature type="domain" description="YrdC-like" evidence="16">
    <location>
        <begin position="16"/>
        <end position="203"/>
    </location>
</feature>
<sequence length="337" mass="35171">MTIWRIDPTSDDFMVHEGFRRAVDAILAGDLVAVPTETVYGLAADATNAEACARIYAAKGRPRFNPLISHLPDMEAALRIGVFDARAQALADAFWPGPMTLVVPRRPGAPVCDLATAGLDTIALRVPDAPIMQALARESGRPLAAPSANRSGRISPTTAQAVNEDLGERVPVILDAGLTRVGVESTIVALLEGEARLLRPGGIAREDLERVLGRPLAAPAAASADTPAGPGMLKSHYAPRARVRLEADDIAPGEAYLGFGPVPDAIARKASIARTLSEKGDVEEAAARLFSDLRALDATGVASIAVAPIPKTGLGEAINDRLGRAAADRTGPGARED</sequence>
<dbReference type="GO" id="GO:0005524">
    <property type="term" value="F:ATP binding"/>
    <property type="evidence" value="ECO:0007669"/>
    <property type="project" value="UniProtKB-UniRule"/>
</dbReference>
<dbReference type="Gene3D" id="3.40.50.11030">
    <property type="entry name" value="Threonylcarbamoyl-AMP synthase, C-terminal domain"/>
    <property type="match status" value="1"/>
</dbReference>
<evidence type="ECO:0000256" key="5">
    <source>
        <dbReference type="ARBA" id="ARBA00022490"/>
    </source>
</evidence>
<keyword evidence="7 13" id="KW-0819">tRNA processing</keyword>
<feature type="binding site" evidence="14">
    <location>
        <position position="199"/>
    </location>
    <ligand>
        <name>ATP</name>
        <dbReference type="ChEBI" id="CHEBI:30616"/>
    </ligand>
</feature>
<evidence type="ECO:0000256" key="8">
    <source>
        <dbReference type="ARBA" id="ARBA00022695"/>
    </source>
</evidence>
<feature type="binding site" evidence="14">
    <location>
        <position position="61"/>
    </location>
    <ligand>
        <name>ATP</name>
        <dbReference type="ChEBI" id="CHEBI:30616"/>
    </ligand>
</feature>
<dbReference type="RefSeq" id="WP_107987771.1">
    <property type="nucleotide sequence ID" value="NZ_QAYG01000001.1"/>
</dbReference>
<dbReference type="Gene3D" id="3.90.870.10">
    <property type="entry name" value="DHBP synthase"/>
    <property type="match status" value="1"/>
</dbReference>
<feature type="binding site" evidence="14">
    <location>
        <position position="121"/>
    </location>
    <ligand>
        <name>ATP</name>
        <dbReference type="ChEBI" id="CHEBI:30616"/>
    </ligand>
</feature>
<protein>
    <recommendedName>
        <fullName evidence="4 13">Threonylcarbamoyl-AMP synthase</fullName>
        <shortName evidence="13">TC-AMP synthase</shortName>
        <ecNumber evidence="3 13">2.7.7.87</ecNumber>
    </recommendedName>
    <alternativeName>
        <fullName evidence="11 13">L-threonylcarbamoyladenylate synthase</fullName>
    </alternativeName>
</protein>
<dbReference type="PROSITE" id="PS51163">
    <property type="entry name" value="YRDC"/>
    <property type="match status" value="1"/>
</dbReference>
<comment type="subcellular location">
    <subcellularLocation>
        <location evidence="1 13">Cytoplasm</location>
    </subcellularLocation>
</comment>
<feature type="binding site" evidence="14">
    <location>
        <position position="125"/>
    </location>
    <ligand>
        <name>L-threonine</name>
        <dbReference type="ChEBI" id="CHEBI:57926"/>
    </ligand>
</feature>
<keyword evidence="8 13" id="KW-0548">Nucleotidyltransferase</keyword>
<dbReference type="PANTHER" id="PTHR17490">
    <property type="entry name" value="SUA5"/>
    <property type="match status" value="1"/>
</dbReference>
<dbReference type="SUPFAM" id="SSF55821">
    <property type="entry name" value="YrdC/RibB"/>
    <property type="match status" value="1"/>
</dbReference>
<dbReference type="PIRSF" id="PIRSF004930">
    <property type="entry name" value="Tln_factor_SUA5"/>
    <property type="match status" value="1"/>
</dbReference>
<feature type="binding site" evidence="14">
    <location>
        <position position="155"/>
    </location>
    <ligand>
        <name>ATP</name>
        <dbReference type="ChEBI" id="CHEBI:30616"/>
    </ligand>
</feature>
<proteinExistence type="inferred from homology"/>
<feature type="region of interest" description="Disordered" evidence="15">
    <location>
        <begin position="318"/>
        <end position="337"/>
    </location>
</feature>
<evidence type="ECO:0000256" key="3">
    <source>
        <dbReference type="ARBA" id="ARBA00012584"/>
    </source>
</evidence>